<dbReference type="InterPro" id="IPR002159">
    <property type="entry name" value="CD36_fam"/>
</dbReference>
<evidence type="ECO:0000256" key="2">
    <source>
        <dbReference type="ARBA" id="ARBA00010532"/>
    </source>
</evidence>
<name>A0AAU9UZW9_EUPED</name>
<keyword evidence="5 13" id="KW-0812">Transmembrane</keyword>
<dbReference type="Pfam" id="PF01130">
    <property type="entry name" value="CD36"/>
    <property type="match status" value="1"/>
</dbReference>
<keyword evidence="7 13" id="KW-1133">Transmembrane helix</keyword>
<dbReference type="GO" id="GO:0005044">
    <property type="term" value="F:scavenger receptor activity"/>
    <property type="evidence" value="ECO:0007669"/>
    <property type="project" value="TreeGrafter"/>
</dbReference>
<comment type="similarity">
    <text evidence="2">Belongs to the CD36 family.</text>
</comment>
<evidence type="ECO:0000256" key="11">
    <source>
        <dbReference type="ARBA" id="ARBA00023180"/>
    </source>
</evidence>
<evidence type="ECO:0000256" key="4">
    <source>
        <dbReference type="ARBA" id="ARBA00022606"/>
    </source>
</evidence>
<organism evidence="14 15">
    <name type="scientific">Euphydryas editha</name>
    <name type="common">Edith's checkerspot</name>
    <dbReference type="NCBI Taxonomy" id="104508"/>
    <lineage>
        <taxon>Eukaryota</taxon>
        <taxon>Metazoa</taxon>
        <taxon>Ecdysozoa</taxon>
        <taxon>Arthropoda</taxon>
        <taxon>Hexapoda</taxon>
        <taxon>Insecta</taxon>
        <taxon>Pterygota</taxon>
        <taxon>Neoptera</taxon>
        <taxon>Endopterygota</taxon>
        <taxon>Lepidoptera</taxon>
        <taxon>Glossata</taxon>
        <taxon>Ditrysia</taxon>
        <taxon>Papilionoidea</taxon>
        <taxon>Nymphalidae</taxon>
        <taxon>Nymphalinae</taxon>
        <taxon>Euphydryas</taxon>
    </lineage>
</organism>
<accession>A0AAU9UZW9</accession>
<keyword evidence="4" id="KW-0716">Sensory transduction</keyword>
<evidence type="ECO:0000256" key="12">
    <source>
        <dbReference type="ARBA" id="ARBA00040645"/>
    </source>
</evidence>
<proteinExistence type="inferred from homology"/>
<evidence type="ECO:0000256" key="5">
    <source>
        <dbReference type="ARBA" id="ARBA00022692"/>
    </source>
</evidence>
<evidence type="ECO:0000313" key="14">
    <source>
        <dbReference type="EMBL" id="CAH2103104.1"/>
    </source>
</evidence>
<evidence type="ECO:0000256" key="7">
    <source>
        <dbReference type="ARBA" id="ARBA00022989"/>
    </source>
</evidence>
<evidence type="ECO:0000256" key="9">
    <source>
        <dbReference type="ARBA" id="ARBA00023157"/>
    </source>
</evidence>
<dbReference type="EMBL" id="CAKOGL010000026">
    <property type="protein sequence ID" value="CAH2103104.1"/>
    <property type="molecule type" value="Genomic_DNA"/>
</dbReference>
<evidence type="ECO:0000256" key="13">
    <source>
        <dbReference type="SAM" id="Phobius"/>
    </source>
</evidence>
<keyword evidence="11" id="KW-0325">Glycoprotein</keyword>
<feature type="transmembrane region" description="Helical" evidence="13">
    <location>
        <begin position="108"/>
        <end position="133"/>
    </location>
</feature>
<dbReference type="GO" id="GO:0007608">
    <property type="term" value="P:sensory perception of smell"/>
    <property type="evidence" value="ECO:0007669"/>
    <property type="project" value="UniProtKB-KW"/>
</dbReference>
<evidence type="ECO:0000313" key="15">
    <source>
        <dbReference type="Proteomes" id="UP001153954"/>
    </source>
</evidence>
<sequence>MCAFLVLTYPHFLYADFTYRNGIIGVSPSEENHRIFVDLEPNTGTIVRGMKKAQFNIFMRPVTSIPATQNLRTTLTPIVWVEEGMELPDQYVDMLQTRLVNRLNLLDILLPVAIAVCCLVAVVGIIILIWTVYRRKKDNSNKSK</sequence>
<keyword evidence="9" id="KW-1015">Disulfide bond</keyword>
<keyword evidence="10" id="KW-0675">Receptor</keyword>
<dbReference type="GO" id="GO:0005737">
    <property type="term" value="C:cytoplasm"/>
    <property type="evidence" value="ECO:0007669"/>
    <property type="project" value="TreeGrafter"/>
</dbReference>
<comment type="caution">
    <text evidence="14">The sequence shown here is derived from an EMBL/GenBank/DDBJ whole genome shotgun (WGS) entry which is preliminary data.</text>
</comment>
<evidence type="ECO:0000256" key="3">
    <source>
        <dbReference type="ARBA" id="ARBA00022475"/>
    </source>
</evidence>
<dbReference type="AlphaFoldDB" id="A0AAU9UZW9"/>
<protein>
    <recommendedName>
        <fullName evidence="12">Sensory neuron membrane protein 2</fullName>
    </recommendedName>
</protein>
<keyword evidence="3" id="KW-1003">Cell membrane</keyword>
<evidence type="ECO:0000256" key="6">
    <source>
        <dbReference type="ARBA" id="ARBA00022725"/>
    </source>
</evidence>
<evidence type="ECO:0000256" key="8">
    <source>
        <dbReference type="ARBA" id="ARBA00023136"/>
    </source>
</evidence>
<gene>
    <name evidence="14" type="ORF">EEDITHA_LOCUS17655</name>
</gene>
<evidence type="ECO:0000256" key="1">
    <source>
        <dbReference type="ARBA" id="ARBA00004236"/>
    </source>
</evidence>
<evidence type="ECO:0000256" key="10">
    <source>
        <dbReference type="ARBA" id="ARBA00023170"/>
    </source>
</evidence>
<keyword evidence="6" id="KW-0552">Olfaction</keyword>
<reference evidence="14" key="1">
    <citation type="submission" date="2022-03" db="EMBL/GenBank/DDBJ databases">
        <authorList>
            <person name="Tunstrom K."/>
        </authorList>
    </citation>
    <scope>NUCLEOTIDE SEQUENCE</scope>
</reference>
<dbReference type="PANTHER" id="PTHR11923">
    <property type="entry name" value="SCAVENGER RECEPTOR CLASS B TYPE-1 SR-B1"/>
    <property type="match status" value="1"/>
</dbReference>
<dbReference type="GO" id="GO:0005886">
    <property type="term" value="C:plasma membrane"/>
    <property type="evidence" value="ECO:0007669"/>
    <property type="project" value="UniProtKB-SubCell"/>
</dbReference>
<dbReference type="Proteomes" id="UP001153954">
    <property type="component" value="Unassembled WGS sequence"/>
</dbReference>
<keyword evidence="15" id="KW-1185">Reference proteome</keyword>
<comment type="subcellular location">
    <subcellularLocation>
        <location evidence="1">Cell membrane</location>
    </subcellularLocation>
</comment>
<dbReference type="PANTHER" id="PTHR11923:SF109">
    <property type="entry name" value="SENSORY NEURON MEMBRANE PROTEIN 2"/>
    <property type="match status" value="1"/>
</dbReference>
<keyword evidence="8 13" id="KW-0472">Membrane</keyword>